<feature type="domain" description="PhoU" evidence="1">
    <location>
        <begin position="44"/>
        <end position="104"/>
    </location>
</feature>
<evidence type="ECO:0000313" key="2">
    <source>
        <dbReference type="EMBL" id="AGX89280.1"/>
    </source>
</evidence>
<dbReference type="RefSeq" id="WP_022770488.1">
    <property type="nucleotide sequence ID" value="NC_022575.1"/>
</dbReference>
<dbReference type="Proteomes" id="UP000017119">
    <property type="component" value="Chromosome"/>
</dbReference>
<dbReference type="KEGG" id="mpv:PRV_02770"/>
<dbReference type="AlphaFoldDB" id="U5ND63"/>
<accession>U5ND63</accession>
<reference evidence="2 3" key="1">
    <citation type="journal article" date="2013" name="Genome Announc.">
        <title>Genome Sequence of Mycoplasma parvum (Formerly Eperythrozoon parvum), a Diminutive Hemoplasma of the Pig.</title>
        <authorList>
            <person name="do Nascimento N.C."/>
            <person name="Dos Santos A.P."/>
            <person name="Chu Y."/>
            <person name="Guimaraes A.M."/>
            <person name="Pagliaro A."/>
            <person name="Messick J.B."/>
        </authorList>
    </citation>
    <scope>NUCLEOTIDE SEQUENCE [LARGE SCALE GENOMIC DNA]</scope>
    <source>
        <strain evidence="2 3">Indiana</strain>
    </source>
</reference>
<dbReference type="HOGENOM" id="CLU_1092761_0_0_14"/>
<dbReference type="OrthoDB" id="396599at2"/>
<dbReference type="InterPro" id="IPR028366">
    <property type="entry name" value="PhoU"/>
</dbReference>
<evidence type="ECO:0000313" key="3">
    <source>
        <dbReference type="Proteomes" id="UP000017119"/>
    </source>
</evidence>
<proteinExistence type="predicted"/>
<dbReference type="PANTHER" id="PTHR42930:SF3">
    <property type="entry name" value="PHOSPHATE-SPECIFIC TRANSPORT SYSTEM ACCESSORY PROTEIN PHOU"/>
    <property type="match status" value="1"/>
</dbReference>
<protein>
    <submittedName>
        <fullName evidence="2">PhoU family transcriptional regulator</fullName>
    </submittedName>
</protein>
<dbReference type="GO" id="GO:0030643">
    <property type="term" value="P:intracellular phosphate ion homeostasis"/>
    <property type="evidence" value="ECO:0007669"/>
    <property type="project" value="InterPro"/>
</dbReference>
<dbReference type="Gene3D" id="1.20.58.220">
    <property type="entry name" value="Phosphate transport system protein phou homolog 2, domain 2"/>
    <property type="match status" value="1"/>
</dbReference>
<dbReference type="PATRIC" id="fig|1403316.3.peg.518"/>
<organism evidence="2 3">
    <name type="scientific">Mycoplasma parvum str. Indiana</name>
    <dbReference type="NCBI Taxonomy" id="1403316"/>
    <lineage>
        <taxon>Bacteria</taxon>
        <taxon>Bacillati</taxon>
        <taxon>Mycoplasmatota</taxon>
        <taxon>Mollicutes</taxon>
        <taxon>Mycoplasmataceae</taxon>
        <taxon>Mycoplasma</taxon>
    </lineage>
</organism>
<dbReference type="EMBL" id="CP006771">
    <property type="protein sequence ID" value="AGX89280.1"/>
    <property type="molecule type" value="Genomic_DNA"/>
</dbReference>
<gene>
    <name evidence="2" type="ORF">PRV_02770</name>
</gene>
<dbReference type="GO" id="GO:0045936">
    <property type="term" value="P:negative regulation of phosphate metabolic process"/>
    <property type="evidence" value="ECO:0007669"/>
    <property type="project" value="InterPro"/>
</dbReference>
<name>U5ND63_9MOLU</name>
<evidence type="ECO:0000259" key="1">
    <source>
        <dbReference type="Pfam" id="PF01895"/>
    </source>
</evidence>
<sequence>MPINSELLELSIRKCYSDFLKYFQLIKDFVKSSLLFWEEKVNWEEIVKIEAESNNLYSKNILEIEWHCTKNTPSNVKLRFFLALFLSVKDLERCGDYLYSIAKIATKEENRELKEIILHSQIWEIVTEYCQNIYYFFDKFSGEIEQLSFQDILFKKTALYEKITKISIQLNEQLLKLKSLENWNNEQFSQKNELNFSEQFRNIISLSRLLQLVLVKIDRFLDHIFNIVENFYYIKNQKLQLHLSTLLKENHRTD</sequence>
<dbReference type="InterPro" id="IPR026022">
    <property type="entry name" value="PhoU_dom"/>
</dbReference>
<keyword evidence="3" id="KW-1185">Reference proteome</keyword>
<dbReference type="STRING" id="1403316.PRV_02770"/>
<dbReference type="InterPro" id="IPR038078">
    <property type="entry name" value="PhoU-like_sf"/>
</dbReference>
<dbReference type="PANTHER" id="PTHR42930">
    <property type="entry name" value="PHOSPHATE-SPECIFIC TRANSPORT SYSTEM ACCESSORY PROTEIN PHOU"/>
    <property type="match status" value="1"/>
</dbReference>
<dbReference type="Pfam" id="PF01895">
    <property type="entry name" value="PhoU"/>
    <property type="match status" value="1"/>
</dbReference>
<dbReference type="SUPFAM" id="SSF109755">
    <property type="entry name" value="PhoU-like"/>
    <property type="match status" value="1"/>
</dbReference>